<sequence>MASIITLKSIENQDGFLSVFEHLMPGHIERAYFIYNVPGESIRGGHCHKQTWQGLICLNGSCDIYVQEDEFHEQIITLDSPHKCLLLKPSDWHQMYNFSPGSILLVLANRNYDPDDYLDTPYNHEKVIGHRISLLNNE</sequence>
<accession>E4RYM5</accession>
<protein>
    <submittedName>
        <fullName evidence="2">WxcM-like domain-containing protein</fullName>
    </submittedName>
</protein>
<dbReference type="RefSeq" id="WP_013407439.1">
    <property type="nucleotide sequence ID" value="NC_014655.1"/>
</dbReference>
<dbReference type="Pfam" id="PF05523">
    <property type="entry name" value="FdtA"/>
    <property type="match status" value="1"/>
</dbReference>
<dbReference type="HOGENOM" id="CLU_127501_1_0_10"/>
<evidence type="ECO:0000259" key="1">
    <source>
        <dbReference type="Pfam" id="PF05523"/>
    </source>
</evidence>
<dbReference type="Proteomes" id="UP000007435">
    <property type="component" value="Chromosome"/>
</dbReference>
<dbReference type="eggNOG" id="COG1898">
    <property type="taxonomic scope" value="Bacteria"/>
</dbReference>
<dbReference type="EMBL" id="CP002305">
    <property type="protein sequence ID" value="ADQ16387.1"/>
    <property type="molecule type" value="Genomic_DNA"/>
</dbReference>
<proteinExistence type="predicted"/>
<dbReference type="Gene3D" id="2.60.120.10">
    <property type="entry name" value="Jelly Rolls"/>
    <property type="match status" value="1"/>
</dbReference>
<dbReference type="AlphaFoldDB" id="E4RYM5"/>
<organism evidence="2 3">
    <name type="scientific">Leadbetterella byssophila (strain DSM 17132 / JCM 16389 / KACC 11308 / NBRC 106382 / 4M15)</name>
    <dbReference type="NCBI Taxonomy" id="649349"/>
    <lineage>
        <taxon>Bacteria</taxon>
        <taxon>Pseudomonadati</taxon>
        <taxon>Bacteroidota</taxon>
        <taxon>Cytophagia</taxon>
        <taxon>Cytophagales</taxon>
        <taxon>Leadbetterellaceae</taxon>
        <taxon>Leadbetterella</taxon>
    </lineage>
</organism>
<gene>
    <name evidence="2" type="ordered locus">Lbys_0625</name>
</gene>
<evidence type="ECO:0000313" key="3">
    <source>
        <dbReference type="Proteomes" id="UP000007435"/>
    </source>
</evidence>
<dbReference type="OrthoDB" id="9795513at2"/>
<reference key="1">
    <citation type="submission" date="2010-11" db="EMBL/GenBank/DDBJ databases">
        <title>The complete genome of Leadbetterella byssophila DSM 17132.</title>
        <authorList>
            <consortium name="US DOE Joint Genome Institute (JGI-PGF)"/>
            <person name="Lucas S."/>
            <person name="Copeland A."/>
            <person name="Lapidus A."/>
            <person name="Glavina del Rio T."/>
            <person name="Dalin E."/>
            <person name="Tice H."/>
            <person name="Bruce D."/>
            <person name="Goodwin L."/>
            <person name="Pitluck S."/>
            <person name="Kyrpides N."/>
            <person name="Mavromatis K."/>
            <person name="Ivanova N."/>
            <person name="Teshima H."/>
            <person name="Brettin T."/>
            <person name="Detter J.C."/>
            <person name="Han C."/>
            <person name="Tapia R."/>
            <person name="Land M."/>
            <person name="Hauser L."/>
            <person name="Markowitz V."/>
            <person name="Cheng J.-F."/>
            <person name="Hugenholtz P."/>
            <person name="Woyke T."/>
            <person name="Wu D."/>
            <person name="Tindall B."/>
            <person name="Pomrenke H.G."/>
            <person name="Brambilla E."/>
            <person name="Klenk H.-P."/>
            <person name="Eisen J.A."/>
        </authorList>
    </citation>
    <scope>NUCLEOTIDE SEQUENCE [LARGE SCALE GENOMIC DNA]</scope>
    <source>
        <strain>DSM 17132</strain>
    </source>
</reference>
<feature type="domain" description="Sugar 3,4-ketoisomerase QdtA cupin" evidence="1">
    <location>
        <begin position="3"/>
        <end position="120"/>
    </location>
</feature>
<keyword evidence="3" id="KW-1185">Reference proteome</keyword>
<dbReference type="SUPFAM" id="SSF51182">
    <property type="entry name" value="RmlC-like cupins"/>
    <property type="match status" value="1"/>
</dbReference>
<dbReference type="STRING" id="649349.Lbys_0625"/>
<dbReference type="InterPro" id="IPR008894">
    <property type="entry name" value="QdtA_cupin_dom"/>
</dbReference>
<dbReference type="KEGG" id="lby:Lbys_0625"/>
<evidence type="ECO:0000313" key="2">
    <source>
        <dbReference type="EMBL" id="ADQ16387.1"/>
    </source>
</evidence>
<dbReference type="InterPro" id="IPR014710">
    <property type="entry name" value="RmlC-like_jellyroll"/>
</dbReference>
<dbReference type="InterPro" id="IPR011051">
    <property type="entry name" value="RmlC_Cupin_sf"/>
</dbReference>
<dbReference type="CDD" id="cd20292">
    <property type="entry name" value="cupin_QdtA-like"/>
    <property type="match status" value="1"/>
</dbReference>
<name>E4RYM5_LEAB4</name>
<reference evidence="2 3" key="2">
    <citation type="journal article" date="2011" name="Stand. Genomic Sci.">
        <title>Complete genome sequence of Leadbetterella byssophila type strain (4M15).</title>
        <authorList>
            <person name="Abt B."/>
            <person name="Teshima H."/>
            <person name="Lucas S."/>
            <person name="Lapidus A."/>
            <person name="Del Rio T.G."/>
            <person name="Nolan M."/>
            <person name="Tice H."/>
            <person name="Cheng J.F."/>
            <person name="Pitluck S."/>
            <person name="Liolios K."/>
            <person name="Pagani I."/>
            <person name="Ivanova N."/>
            <person name="Mavromatis K."/>
            <person name="Pati A."/>
            <person name="Tapia R."/>
            <person name="Han C."/>
            <person name="Goodwin L."/>
            <person name="Chen A."/>
            <person name="Palaniappan K."/>
            <person name="Land M."/>
            <person name="Hauser L."/>
            <person name="Chang Y.J."/>
            <person name="Jeffries C.D."/>
            <person name="Rohde M."/>
            <person name="Goker M."/>
            <person name="Tindall B.J."/>
            <person name="Detter J.C."/>
            <person name="Woyke T."/>
            <person name="Bristow J."/>
            <person name="Eisen J.A."/>
            <person name="Markowitz V."/>
            <person name="Hugenholtz P."/>
            <person name="Klenk H.P."/>
            <person name="Kyrpides N.C."/>
        </authorList>
    </citation>
    <scope>NUCLEOTIDE SEQUENCE [LARGE SCALE GENOMIC DNA]</scope>
    <source>
        <strain evidence="3">DSM 17132 / JCM 16389 / KACC 11308 / NBRC 106382 / 4M15</strain>
    </source>
</reference>